<dbReference type="AlphaFoldDB" id="A0A9D4GCM9"/>
<keyword evidence="11" id="KW-1185">Reference proteome</keyword>
<keyword evidence="3 8" id="KW-1133">Transmembrane helix</keyword>
<reference evidence="10" key="2">
    <citation type="submission" date="2020-11" db="EMBL/GenBank/DDBJ databases">
        <authorList>
            <person name="McCartney M.A."/>
            <person name="Auch B."/>
            <person name="Kono T."/>
            <person name="Mallez S."/>
            <person name="Becker A."/>
            <person name="Gohl D.M."/>
            <person name="Silverstein K.A.T."/>
            <person name="Koren S."/>
            <person name="Bechman K.B."/>
            <person name="Herman A."/>
            <person name="Abrahante J.E."/>
            <person name="Garbe J."/>
        </authorList>
    </citation>
    <scope>NUCLEOTIDE SEQUENCE</scope>
    <source>
        <strain evidence="10">Duluth1</strain>
        <tissue evidence="10">Whole animal</tissue>
    </source>
</reference>
<feature type="transmembrane region" description="Helical" evidence="8">
    <location>
        <begin position="75"/>
        <end position="97"/>
    </location>
</feature>
<name>A0A9D4GCM9_DREPO</name>
<evidence type="ECO:0000256" key="4">
    <source>
        <dbReference type="ARBA" id="ARBA00023040"/>
    </source>
</evidence>
<evidence type="ECO:0000256" key="6">
    <source>
        <dbReference type="ARBA" id="ARBA00023170"/>
    </source>
</evidence>
<gene>
    <name evidence="10" type="ORF">DPMN_142931</name>
</gene>
<comment type="subcellular location">
    <subcellularLocation>
        <location evidence="1">Membrane</location>
        <topology evidence="1">Multi-pass membrane protein</topology>
    </subcellularLocation>
</comment>
<evidence type="ECO:0000256" key="8">
    <source>
        <dbReference type="SAM" id="Phobius"/>
    </source>
</evidence>
<comment type="caution">
    <text evidence="10">The sequence shown here is derived from an EMBL/GenBank/DDBJ whole genome shotgun (WGS) entry which is preliminary data.</text>
</comment>
<dbReference type="PRINTS" id="PR00237">
    <property type="entry name" value="GPCRRHODOPSN"/>
</dbReference>
<feature type="domain" description="G-protein coupled receptors family 1 profile" evidence="9">
    <location>
        <begin position="55"/>
        <end position="312"/>
    </location>
</feature>
<dbReference type="PROSITE" id="PS50262">
    <property type="entry name" value="G_PROTEIN_RECEP_F1_2"/>
    <property type="match status" value="1"/>
</dbReference>
<evidence type="ECO:0000259" key="9">
    <source>
        <dbReference type="PROSITE" id="PS50262"/>
    </source>
</evidence>
<keyword evidence="7" id="KW-0807">Transducer</keyword>
<dbReference type="InterPro" id="IPR000276">
    <property type="entry name" value="GPCR_Rhodpsn"/>
</dbReference>
<dbReference type="PANTHER" id="PTHR24243">
    <property type="entry name" value="G-PROTEIN COUPLED RECEPTOR"/>
    <property type="match status" value="1"/>
</dbReference>
<keyword evidence="5 8" id="KW-0472">Membrane</keyword>
<keyword evidence="6" id="KW-0675">Receptor</keyword>
<reference evidence="10" key="1">
    <citation type="journal article" date="2019" name="bioRxiv">
        <title>The Genome of the Zebra Mussel, Dreissena polymorpha: A Resource for Invasive Species Research.</title>
        <authorList>
            <person name="McCartney M.A."/>
            <person name="Auch B."/>
            <person name="Kono T."/>
            <person name="Mallez S."/>
            <person name="Zhang Y."/>
            <person name="Obille A."/>
            <person name="Becker A."/>
            <person name="Abrahante J.E."/>
            <person name="Garbe J."/>
            <person name="Badalamenti J.P."/>
            <person name="Herman A."/>
            <person name="Mangelson H."/>
            <person name="Liachko I."/>
            <person name="Sullivan S."/>
            <person name="Sone E.D."/>
            <person name="Koren S."/>
            <person name="Silverstein K.A.T."/>
            <person name="Beckman K.B."/>
            <person name="Gohl D.M."/>
        </authorList>
    </citation>
    <scope>NUCLEOTIDE SEQUENCE</scope>
    <source>
        <strain evidence="10">Duluth1</strain>
        <tissue evidence="10">Whole animal</tissue>
    </source>
</reference>
<dbReference type="Pfam" id="PF00001">
    <property type="entry name" value="7tm_1"/>
    <property type="match status" value="1"/>
</dbReference>
<feature type="transmembrane region" description="Helical" evidence="8">
    <location>
        <begin position="39"/>
        <end position="63"/>
    </location>
</feature>
<dbReference type="CDD" id="cd14978">
    <property type="entry name" value="7tmA_FMRFamide_R-like"/>
    <property type="match status" value="1"/>
</dbReference>
<feature type="transmembrane region" description="Helical" evidence="8">
    <location>
        <begin position="296"/>
        <end position="315"/>
    </location>
</feature>
<dbReference type="GO" id="GO:0004930">
    <property type="term" value="F:G protein-coupled receptor activity"/>
    <property type="evidence" value="ECO:0007669"/>
    <property type="project" value="UniProtKB-KW"/>
</dbReference>
<feature type="transmembrane region" description="Helical" evidence="8">
    <location>
        <begin position="244"/>
        <end position="264"/>
    </location>
</feature>
<evidence type="ECO:0000313" key="10">
    <source>
        <dbReference type="EMBL" id="KAH3814433.1"/>
    </source>
</evidence>
<evidence type="ECO:0000256" key="1">
    <source>
        <dbReference type="ARBA" id="ARBA00004141"/>
    </source>
</evidence>
<evidence type="ECO:0000256" key="7">
    <source>
        <dbReference type="ARBA" id="ARBA00023224"/>
    </source>
</evidence>
<evidence type="ECO:0000256" key="5">
    <source>
        <dbReference type="ARBA" id="ARBA00023136"/>
    </source>
</evidence>
<dbReference type="GO" id="GO:0005886">
    <property type="term" value="C:plasma membrane"/>
    <property type="evidence" value="ECO:0007669"/>
    <property type="project" value="TreeGrafter"/>
</dbReference>
<dbReference type="EMBL" id="JAIWYP010000006">
    <property type="protein sequence ID" value="KAH3814433.1"/>
    <property type="molecule type" value="Genomic_DNA"/>
</dbReference>
<dbReference type="SUPFAM" id="SSF81321">
    <property type="entry name" value="Family A G protein-coupled receptor-like"/>
    <property type="match status" value="1"/>
</dbReference>
<keyword evidence="2 8" id="KW-0812">Transmembrane</keyword>
<feature type="transmembrane region" description="Helical" evidence="8">
    <location>
        <begin position="204"/>
        <end position="223"/>
    </location>
</feature>
<accession>A0A9D4GCM9</accession>
<dbReference type="PANTHER" id="PTHR24243:SF230">
    <property type="entry name" value="G-PROTEIN COUPLED RECEPTORS FAMILY 1 PROFILE DOMAIN-CONTAINING PROTEIN"/>
    <property type="match status" value="1"/>
</dbReference>
<keyword evidence="4" id="KW-0297">G-protein coupled receptor</keyword>
<feature type="transmembrane region" description="Helical" evidence="8">
    <location>
        <begin position="155"/>
        <end position="176"/>
    </location>
</feature>
<dbReference type="Proteomes" id="UP000828390">
    <property type="component" value="Unassembled WGS sequence"/>
</dbReference>
<protein>
    <recommendedName>
        <fullName evidence="9">G-protein coupled receptors family 1 profile domain-containing protein</fullName>
    </recommendedName>
</protein>
<evidence type="ECO:0000256" key="2">
    <source>
        <dbReference type="ARBA" id="ARBA00022692"/>
    </source>
</evidence>
<evidence type="ECO:0000256" key="3">
    <source>
        <dbReference type="ARBA" id="ARBA00022989"/>
    </source>
</evidence>
<dbReference type="Gene3D" id="1.20.1070.10">
    <property type="entry name" value="Rhodopsin 7-helix transmembrane proteins"/>
    <property type="match status" value="1"/>
</dbReference>
<sequence length="379" mass="42740">MTHFSNSNLSEMATSMENYSLPNINYTTIERDLQPITKYVQLLIIPILCTIGLIGNTVSTGIFMHKSLRNNSCSIFLAVRGLSDNGFLTTLLIIWISRAFRLQLGSTHGACRIIIFLTYVCGFISVWMVVFVTAENYIRICRPFVVNRLCTPTKAKLIVAVLGLIAVCLYNFPFWAMTPTTCSVYPDLHNIIQGLVYTDSVLTLAIPFVCLFLLMTAIVCDLVKSYKRRKHLRAPNARKNRNPMATVTKMLFAVTLSFFVLNLPSHVNRLRLMMLPLIGVQSGNEFSALDQAVEQITLSIYYLSLAFNIVVYIAFGSRFRCVFIDVFCSRCKDHMLCLTSNNNDKQLATQSTSVMLTNQGVEVVPMQQYKDQCDVSNEC</sequence>
<dbReference type="InterPro" id="IPR017452">
    <property type="entry name" value="GPCR_Rhodpsn_7TM"/>
</dbReference>
<organism evidence="10 11">
    <name type="scientific">Dreissena polymorpha</name>
    <name type="common">Zebra mussel</name>
    <name type="synonym">Mytilus polymorpha</name>
    <dbReference type="NCBI Taxonomy" id="45954"/>
    <lineage>
        <taxon>Eukaryota</taxon>
        <taxon>Metazoa</taxon>
        <taxon>Spiralia</taxon>
        <taxon>Lophotrochozoa</taxon>
        <taxon>Mollusca</taxon>
        <taxon>Bivalvia</taxon>
        <taxon>Autobranchia</taxon>
        <taxon>Heteroconchia</taxon>
        <taxon>Euheterodonta</taxon>
        <taxon>Imparidentia</taxon>
        <taxon>Neoheterodontei</taxon>
        <taxon>Myida</taxon>
        <taxon>Dreissenoidea</taxon>
        <taxon>Dreissenidae</taxon>
        <taxon>Dreissena</taxon>
    </lineage>
</organism>
<feature type="transmembrane region" description="Helical" evidence="8">
    <location>
        <begin position="113"/>
        <end position="134"/>
    </location>
</feature>
<evidence type="ECO:0000313" key="11">
    <source>
        <dbReference type="Proteomes" id="UP000828390"/>
    </source>
</evidence>
<proteinExistence type="predicted"/>